<dbReference type="InterPro" id="IPR036388">
    <property type="entry name" value="WH-like_DNA-bd_sf"/>
</dbReference>
<proteinExistence type="inferred from homology"/>
<feature type="domain" description="RNA polymerase sigma factor 70 region 4 type 2" evidence="7">
    <location>
        <begin position="125"/>
        <end position="177"/>
    </location>
</feature>
<dbReference type="NCBIfam" id="TIGR02937">
    <property type="entry name" value="sigma70-ECF"/>
    <property type="match status" value="1"/>
</dbReference>
<evidence type="ECO:0000259" key="6">
    <source>
        <dbReference type="Pfam" id="PF04542"/>
    </source>
</evidence>
<gene>
    <name evidence="8" type="ORF">J2800_000938</name>
</gene>
<dbReference type="InterPro" id="IPR007627">
    <property type="entry name" value="RNA_pol_sigma70_r2"/>
</dbReference>
<dbReference type="InterPro" id="IPR013249">
    <property type="entry name" value="RNA_pol_sigma70_r4_t2"/>
</dbReference>
<dbReference type="Gene3D" id="1.10.1740.10">
    <property type="match status" value="1"/>
</dbReference>
<dbReference type="Pfam" id="PF04542">
    <property type="entry name" value="Sigma70_r2"/>
    <property type="match status" value="1"/>
</dbReference>
<evidence type="ECO:0000313" key="9">
    <source>
        <dbReference type="Proteomes" id="UP001262754"/>
    </source>
</evidence>
<accession>A0ABU1MVI2</accession>
<dbReference type="SUPFAM" id="SSF88659">
    <property type="entry name" value="Sigma3 and sigma4 domains of RNA polymerase sigma factors"/>
    <property type="match status" value="1"/>
</dbReference>
<comment type="caution">
    <text evidence="8">The sequence shown here is derived from an EMBL/GenBank/DDBJ whole genome shotgun (WGS) entry which is preliminary data.</text>
</comment>
<dbReference type="PANTHER" id="PTHR43133:SF63">
    <property type="entry name" value="RNA POLYMERASE SIGMA FACTOR FECI-RELATED"/>
    <property type="match status" value="1"/>
</dbReference>
<evidence type="ECO:0000256" key="5">
    <source>
        <dbReference type="SAM" id="MobiDB-lite"/>
    </source>
</evidence>
<evidence type="ECO:0000256" key="1">
    <source>
        <dbReference type="ARBA" id="ARBA00010641"/>
    </source>
</evidence>
<evidence type="ECO:0000313" key="8">
    <source>
        <dbReference type="EMBL" id="MDR6530202.1"/>
    </source>
</evidence>
<protein>
    <submittedName>
        <fullName evidence="8">RNA polymerase sigma-70 factor (ECF subfamily)</fullName>
    </submittedName>
</protein>
<keyword evidence="4" id="KW-0804">Transcription</keyword>
<evidence type="ECO:0000256" key="4">
    <source>
        <dbReference type="ARBA" id="ARBA00023163"/>
    </source>
</evidence>
<dbReference type="InterPro" id="IPR014284">
    <property type="entry name" value="RNA_pol_sigma-70_dom"/>
</dbReference>
<keyword evidence="3" id="KW-0731">Sigma factor</keyword>
<dbReference type="EMBL" id="JAVDRL010000003">
    <property type="protein sequence ID" value="MDR6530202.1"/>
    <property type="molecule type" value="Genomic_DNA"/>
</dbReference>
<dbReference type="Pfam" id="PF08281">
    <property type="entry name" value="Sigma70_r4_2"/>
    <property type="match status" value="1"/>
</dbReference>
<dbReference type="CDD" id="cd06171">
    <property type="entry name" value="Sigma70_r4"/>
    <property type="match status" value="1"/>
</dbReference>
<dbReference type="InterPro" id="IPR013324">
    <property type="entry name" value="RNA_pol_sigma_r3/r4-like"/>
</dbReference>
<reference evidence="8 9" key="1">
    <citation type="submission" date="2023-07" db="EMBL/GenBank/DDBJ databases">
        <title>Sorghum-associated microbial communities from plants grown in Nebraska, USA.</title>
        <authorList>
            <person name="Schachtman D."/>
        </authorList>
    </citation>
    <scope>NUCLEOTIDE SEQUENCE [LARGE SCALE GENOMIC DNA]</scope>
    <source>
        <strain evidence="8 9">DS2154</strain>
    </source>
</reference>
<comment type="similarity">
    <text evidence="1">Belongs to the sigma-70 factor family. ECF subfamily.</text>
</comment>
<evidence type="ECO:0000256" key="2">
    <source>
        <dbReference type="ARBA" id="ARBA00023015"/>
    </source>
</evidence>
<evidence type="ECO:0000259" key="7">
    <source>
        <dbReference type="Pfam" id="PF08281"/>
    </source>
</evidence>
<organism evidence="8 9">
    <name type="scientific">Caulobacter rhizosphaerae</name>
    <dbReference type="NCBI Taxonomy" id="2010972"/>
    <lineage>
        <taxon>Bacteria</taxon>
        <taxon>Pseudomonadati</taxon>
        <taxon>Pseudomonadota</taxon>
        <taxon>Alphaproteobacteria</taxon>
        <taxon>Caulobacterales</taxon>
        <taxon>Caulobacteraceae</taxon>
        <taxon>Caulobacter</taxon>
    </lineage>
</organism>
<dbReference type="InterPro" id="IPR013325">
    <property type="entry name" value="RNA_pol_sigma_r2"/>
</dbReference>
<dbReference type="PANTHER" id="PTHR43133">
    <property type="entry name" value="RNA POLYMERASE ECF-TYPE SIGMA FACTO"/>
    <property type="match status" value="1"/>
</dbReference>
<feature type="domain" description="RNA polymerase sigma-70 region 2" evidence="6">
    <location>
        <begin position="26"/>
        <end position="87"/>
    </location>
</feature>
<sequence>MALLIPDEKRLPSQTHASLLDAYLARRDALRGFYRARLGPQADVEDLVQDLYEKIAGLQPQAARNPAALLYRVAYNHMLDWLRRGRRSRARDEAWRQARQPAPSQPEAAGEPDAEATLIARQRLERVAQALRALPSRTQEIFRLHKIEGLSYGETAHRLGLSKKTVEKHMSAALAHLFAEVER</sequence>
<feature type="region of interest" description="Disordered" evidence="5">
    <location>
        <begin position="92"/>
        <end position="113"/>
    </location>
</feature>
<name>A0ABU1MVI2_9CAUL</name>
<dbReference type="InterPro" id="IPR039425">
    <property type="entry name" value="RNA_pol_sigma-70-like"/>
</dbReference>
<keyword evidence="2" id="KW-0805">Transcription regulation</keyword>
<dbReference type="Gene3D" id="1.10.10.10">
    <property type="entry name" value="Winged helix-like DNA-binding domain superfamily/Winged helix DNA-binding domain"/>
    <property type="match status" value="1"/>
</dbReference>
<evidence type="ECO:0000256" key="3">
    <source>
        <dbReference type="ARBA" id="ARBA00023082"/>
    </source>
</evidence>
<dbReference type="Proteomes" id="UP001262754">
    <property type="component" value="Unassembled WGS sequence"/>
</dbReference>
<keyword evidence="9" id="KW-1185">Reference proteome</keyword>
<dbReference type="SUPFAM" id="SSF88946">
    <property type="entry name" value="Sigma2 domain of RNA polymerase sigma factors"/>
    <property type="match status" value="1"/>
</dbReference>